<organism evidence="1">
    <name type="scientific">Arundo donax</name>
    <name type="common">Giant reed</name>
    <name type="synonym">Donax arundinaceus</name>
    <dbReference type="NCBI Taxonomy" id="35708"/>
    <lineage>
        <taxon>Eukaryota</taxon>
        <taxon>Viridiplantae</taxon>
        <taxon>Streptophyta</taxon>
        <taxon>Embryophyta</taxon>
        <taxon>Tracheophyta</taxon>
        <taxon>Spermatophyta</taxon>
        <taxon>Magnoliopsida</taxon>
        <taxon>Liliopsida</taxon>
        <taxon>Poales</taxon>
        <taxon>Poaceae</taxon>
        <taxon>PACMAD clade</taxon>
        <taxon>Arundinoideae</taxon>
        <taxon>Arundineae</taxon>
        <taxon>Arundo</taxon>
    </lineage>
</organism>
<dbReference type="EMBL" id="GBRH01223995">
    <property type="protein sequence ID" value="JAD73900.1"/>
    <property type="molecule type" value="Transcribed_RNA"/>
</dbReference>
<dbReference type="AlphaFoldDB" id="A0A0A9CKH5"/>
<protein>
    <submittedName>
        <fullName evidence="1">Uncharacterized protein</fullName>
    </submittedName>
</protein>
<name>A0A0A9CKH5_ARUDO</name>
<proteinExistence type="predicted"/>
<evidence type="ECO:0000313" key="1">
    <source>
        <dbReference type="EMBL" id="JAD73900.1"/>
    </source>
</evidence>
<accession>A0A0A9CKH5</accession>
<reference evidence="1" key="2">
    <citation type="journal article" date="2015" name="Data Brief">
        <title>Shoot transcriptome of the giant reed, Arundo donax.</title>
        <authorList>
            <person name="Barrero R.A."/>
            <person name="Guerrero F.D."/>
            <person name="Moolhuijzen P."/>
            <person name="Goolsby J.A."/>
            <person name="Tidwell J."/>
            <person name="Bellgard S.E."/>
            <person name="Bellgard M.I."/>
        </authorList>
    </citation>
    <scope>NUCLEOTIDE SEQUENCE</scope>
    <source>
        <tissue evidence="1">Shoot tissue taken approximately 20 cm above the soil surface</tissue>
    </source>
</reference>
<reference evidence="1" key="1">
    <citation type="submission" date="2014-09" db="EMBL/GenBank/DDBJ databases">
        <authorList>
            <person name="Magalhaes I.L.F."/>
            <person name="Oliveira U."/>
            <person name="Santos F.R."/>
            <person name="Vidigal T.H.D.A."/>
            <person name="Brescovit A.D."/>
            <person name="Santos A.J."/>
        </authorList>
    </citation>
    <scope>NUCLEOTIDE SEQUENCE</scope>
    <source>
        <tissue evidence="1">Shoot tissue taken approximately 20 cm above the soil surface</tissue>
    </source>
</reference>
<sequence>MCQSHHRKTSQANSGSQYQHHHLILINYHLHVLWVELYPQNSYEDYCWKHHKQLDLKLVLNLSRNHKHPQLFAAS</sequence>